<protein>
    <submittedName>
        <fullName evidence="4">Aldose 1-epimerase family protein</fullName>
    </submittedName>
</protein>
<dbReference type="CDD" id="cd09024">
    <property type="entry name" value="Aldose_epim_lacX"/>
    <property type="match status" value="1"/>
</dbReference>
<dbReference type="InterPro" id="IPR037481">
    <property type="entry name" value="LacX"/>
</dbReference>
<dbReference type="Gene3D" id="2.70.98.10">
    <property type="match status" value="1"/>
</dbReference>
<organism evidence="4 5">
    <name type="scientific">Flavobacterium turcicum</name>
    <dbReference type="NCBI Taxonomy" id="2764718"/>
    <lineage>
        <taxon>Bacteria</taxon>
        <taxon>Pseudomonadati</taxon>
        <taxon>Bacteroidota</taxon>
        <taxon>Flavobacteriia</taxon>
        <taxon>Flavobacteriales</taxon>
        <taxon>Flavobacteriaceae</taxon>
        <taxon>Flavobacterium</taxon>
    </lineage>
</organism>
<comment type="subunit">
    <text evidence="2">Monomer.</text>
</comment>
<dbReference type="RefSeq" id="WP_166133856.1">
    <property type="nucleotide sequence ID" value="NZ_JAAOBY010000002.1"/>
</dbReference>
<dbReference type="PANTHER" id="PTHR11122:SF13">
    <property type="entry name" value="GLUCOSE-6-PHOSPHATE 1-EPIMERASE"/>
    <property type="match status" value="1"/>
</dbReference>
<reference evidence="4 5" key="1">
    <citation type="submission" date="2020-08" db="EMBL/GenBank/DDBJ databases">
        <title>Description of novel Flavobacterium F-400 isolate.</title>
        <authorList>
            <person name="Saticioglu I."/>
            <person name="Duman M."/>
            <person name="Altun S."/>
        </authorList>
    </citation>
    <scope>NUCLEOTIDE SEQUENCE [LARGE SCALE GENOMIC DNA]</scope>
    <source>
        <strain evidence="4 5">F-400</strain>
    </source>
</reference>
<evidence type="ECO:0000256" key="3">
    <source>
        <dbReference type="ARBA" id="ARBA00022837"/>
    </source>
</evidence>
<evidence type="ECO:0000256" key="1">
    <source>
        <dbReference type="ARBA" id="ARBA00001913"/>
    </source>
</evidence>
<gene>
    <name evidence="4" type="ORF">H8R26_04725</name>
</gene>
<keyword evidence="3" id="KW-0106">Calcium</keyword>
<dbReference type="InterPro" id="IPR014718">
    <property type="entry name" value="GH-type_carb-bd"/>
</dbReference>
<keyword evidence="5" id="KW-1185">Reference proteome</keyword>
<dbReference type="SUPFAM" id="SSF74650">
    <property type="entry name" value="Galactose mutarotase-like"/>
    <property type="match status" value="1"/>
</dbReference>
<proteinExistence type="predicted"/>
<dbReference type="InterPro" id="IPR011013">
    <property type="entry name" value="Gal_mutarotase_sf_dom"/>
</dbReference>
<dbReference type="PANTHER" id="PTHR11122">
    <property type="entry name" value="APOSPORY-ASSOCIATED PROTEIN C-RELATED"/>
    <property type="match status" value="1"/>
</dbReference>
<evidence type="ECO:0000256" key="2">
    <source>
        <dbReference type="ARBA" id="ARBA00011245"/>
    </source>
</evidence>
<dbReference type="Pfam" id="PF01263">
    <property type="entry name" value="Aldose_epim"/>
    <property type="match status" value="1"/>
</dbReference>
<sequence>MITTLQNSKLTVQIKQLGAELFSITNSEKKEYMWGGDPAIWGKHAPILFPIVGTLKNNTYNFNEQQYQLTRHGFARDMPFDIVQSSKTAVTFSLQADAKTLAVYPFHFELQVSYTLQDASIFVDYKVSNNGEHSMPFAIGAHPAFALADNFNDYSLVFEKEETLKYFILANDLVSDQTKVLASNNKKVALDYDLFAHDALIFKSIESKELTILHREKPLLKVKFAGFPNLGIWTKTNAPFICIEPWYGYSDTQTANGNLFEKEGMQKLNANQSFTAQYQIEIL</sequence>
<name>A0ABR7JED8_9FLAO</name>
<evidence type="ECO:0000313" key="4">
    <source>
        <dbReference type="EMBL" id="MBC5862718.1"/>
    </source>
</evidence>
<evidence type="ECO:0000313" key="5">
    <source>
        <dbReference type="Proteomes" id="UP000621670"/>
    </source>
</evidence>
<comment type="caution">
    <text evidence="4">The sequence shown here is derived from an EMBL/GenBank/DDBJ whole genome shotgun (WGS) entry which is preliminary data.</text>
</comment>
<dbReference type="EMBL" id="JACRUM010000002">
    <property type="protein sequence ID" value="MBC5862718.1"/>
    <property type="molecule type" value="Genomic_DNA"/>
</dbReference>
<comment type="cofactor">
    <cofactor evidence="1">
        <name>Ca(2+)</name>
        <dbReference type="ChEBI" id="CHEBI:29108"/>
    </cofactor>
</comment>
<dbReference type="Proteomes" id="UP000621670">
    <property type="component" value="Unassembled WGS sequence"/>
</dbReference>
<accession>A0ABR7JED8</accession>
<dbReference type="InterPro" id="IPR008183">
    <property type="entry name" value="Aldose_1/G6P_1-epimerase"/>
</dbReference>